<name>A0A7S3NRL3_9STRA</name>
<feature type="region of interest" description="Disordered" evidence="7">
    <location>
        <begin position="231"/>
        <end position="281"/>
    </location>
</feature>
<evidence type="ECO:0000256" key="4">
    <source>
        <dbReference type="ARBA" id="ARBA00022824"/>
    </source>
</evidence>
<keyword evidence="2 8" id="KW-0812">Transmembrane</keyword>
<evidence type="ECO:0000256" key="9">
    <source>
        <dbReference type="SAM" id="SignalP"/>
    </source>
</evidence>
<evidence type="ECO:0000256" key="8">
    <source>
        <dbReference type="SAM" id="Phobius"/>
    </source>
</evidence>
<dbReference type="GO" id="GO:0005789">
    <property type="term" value="C:endoplasmic reticulum membrane"/>
    <property type="evidence" value="ECO:0007669"/>
    <property type="project" value="UniProtKB-SubCell"/>
</dbReference>
<organism evidence="10">
    <name type="scientific">Aureoumbra lagunensis</name>
    <dbReference type="NCBI Taxonomy" id="44058"/>
    <lineage>
        <taxon>Eukaryota</taxon>
        <taxon>Sar</taxon>
        <taxon>Stramenopiles</taxon>
        <taxon>Ochrophyta</taxon>
        <taxon>Pelagophyceae</taxon>
        <taxon>Pelagomonadales</taxon>
        <taxon>Aureoumbra</taxon>
    </lineage>
</organism>
<reference evidence="10" key="1">
    <citation type="submission" date="2021-01" db="EMBL/GenBank/DDBJ databases">
        <authorList>
            <person name="Corre E."/>
            <person name="Pelletier E."/>
            <person name="Niang G."/>
            <person name="Scheremetjew M."/>
            <person name="Finn R."/>
            <person name="Kale V."/>
            <person name="Holt S."/>
            <person name="Cochrane G."/>
            <person name="Meng A."/>
            <person name="Brown T."/>
            <person name="Cohen L."/>
        </authorList>
    </citation>
    <scope>NUCLEOTIDE SEQUENCE</scope>
    <source>
        <strain evidence="10">CCMP1510</strain>
    </source>
</reference>
<dbReference type="Pfam" id="PF03896">
    <property type="entry name" value="TRAP_alpha"/>
    <property type="match status" value="1"/>
</dbReference>
<feature type="signal peptide" evidence="9">
    <location>
        <begin position="1"/>
        <end position="19"/>
    </location>
</feature>
<evidence type="ECO:0000256" key="6">
    <source>
        <dbReference type="ARBA" id="ARBA00023136"/>
    </source>
</evidence>
<evidence type="ECO:0000256" key="7">
    <source>
        <dbReference type="SAM" id="MobiDB-lite"/>
    </source>
</evidence>
<evidence type="ECO:0008006" key="11">
    <source>
        <dbReference type="Google" id="ProtNLM"/>
    </source>
</evidence>
<accession>A0A7S3NRL3</accession>
<keyword evidence="6 8" id="KW-0472">Membrane</keyword>
<feature type="chain" id="PRO_5031158798" description="Signal sequence receptor subunit alpha" evidence="9">
    <location>
        <begin position="20"/>
        <end position="281"/>
    </location>
</feature>
<dbReference type="InterPro" id="IPR005595">
    <property type="entry name" value="TRAP_alpha"/>
</dbReference>
<dbReference type="PANTHER" id="PTHR12924">
    <property type="entry name" value="TRANSLOCON-ASSOCIATED PROTEIN, ALPHA SUBUNIT"/>
    <property type="match status" value="1"/>
</dbReference>
<keyword evidence="3 9" id="KW-0732">Signal</keyword>
<feature type="compositionally biased region" description="Basic and acidic residues" evidence="7">
    <location>
        <begin position="31"/>
        <end position="47"/>
    </location>
</feature>
<dbReference type="EMBL" id="HBIJ01023770">
    <property type="protein sequence ID" value="CAE0374929.1"/>
    <property type="molecule type" value="Transcribed_RNA"/>
</dbReference>
<feature type="transmembrane region" description="Helical" evidence="8">
    <location>
        <begin position="185"/>
        <end position="207"/>
    </location>
</feature>
<evidence type="ECO:0000256" key="3">
    <source>
        <dbReference type="ARBA" id="ARBA00022729"/>
    </source>
</evidence>
<feature type="compositionally biased region" description="Basic and acidic residues" evidence="7">
    <location>
        <begin position="235"/>
        <end position="246"/>
    </location>
</feature>
<evidence type="ECO:0000256" key="1">
    <source>
        <dbReference type="ARBA" id="ARBA00004115"/>
    </source>
</evidence>
<dbReference type="PANTHER" id="PTHR12924:SF0">
    <property type="entry name" value="TRANSLOCON-ASSOCIATED PROTEIN SUBUNIT ALPHA"/>
    <property type="match status" value="1"/>
</dbReference>
<sequence length="281" mass="31012">MYFLSVVVFVLLRPCIIRGDDDLVKSTVEEAKMNEETEHPEDIEARRPRTKASVHPLTDIPPPGDFAQTRYHLASHVDLHWRAGDEVTILCHFNHRLAKAVNVTGLMGSLNSPVHFGYYLQNFSFDGEHHLAEAKEDLTLDYTFRLAETLDPGKWQVALTVYYSVGSMLFASTFFNETVTLSEPVSAFGSFSLFILLLFTMAAAYFVKEYILPGAGGSAATIGGATSDQGGTDNFAKKGASEKPTESVDDDESWTAHLDSPASIKPKRSSSKKSVKSPRKK</sequence>
<feature type="region of interest" description="Disordered" evidence="7">
    <location>
        <begin position="31"/>
        <end position="59"/>
    </location>
</feature>
<protein>
    <recommendedName>
        <fullName evidence="11">Signal sequence receptor subunit alpha</fullName>
    </recommendedName>
</protein>
<dbReference type="AlphaFoldDB" id="A0A7S3NRL3"/>
<keyword evidence="4" id="KW-0256">Endoplasmic reticulum</keyword>
<evidence type="ECO:0000256" key="5">
    <source>
        <dbReference type="ARBA" id="ARBA00022989"/>
    </source>
</evidence>
<keyword evidence="5 8" id="KW-1133">Transmembrane helix</keyword>
<proteinExistence type="predicted"/>
<comment type="subcellular location">
    <subcellularLocation>
        <location evidence="1">Endoplasmic reticulum membrane</location>
        <topology evidence="1">Single-pass type I membrane protein</topology>
    </subcellularLocation>
</comment>
<evidence type="ECO:0000313" key="10">
    <source>
        <dbReference type="EMBL" id="CAE0374929.1"/>
    </source>
</evidence>
<feature type="compositionally biased region" description="Basic residues" evidence="7">
    <location>
        <begin position="265"/>
        <end position="281"/>
    </location>
</feature>
<evidence type="ECO:0000256" key="2">
    <source>
        <dbReference type="ARBA" id="ARBA00022692"/>
    </source>
</evidence>
<gene>
    <name evidence="10" type="ORF">ALAG00032_LOCUS15733</name>
</gene>